<organism evidence="6 7">
    <name type="scientific">Novosphingobium album</name>
    <name type="common">ex Liu et al. 2023</name>
    <dbReference type="NCBI Taxonomy" id="3031130"/>
    <lineage>
        <taxon>Bacteria</taxon>
        <taxon>Pseudomonadati</taxon>
        <taxon>Pseudomonadota</taxon>
        <taxon>Alphaproteobacteria</taxon>
        <taxon>Sphingomonadales</taxon>
        <taxon>Sphingomonadaceae</taxon>
        <taxon>Novosphingobium</taxon>
    </lineage>
</organism>
<keyword evidence="3 4" id="KW-0472">Membrane</keyword>
<name>A0ABT5WP02_9SPHN</name>
<feature type="transmembrane region" description="Helical" evidence="4">
    <location>
        <begin position="81"/>
        <end position="101"/>
    </location>
</feature>
<feature type="transmembrane region" description="Helical" evidence="4">
    <location>
        <begin position="12"/>
        <end position="32"/>
    </location>
</feature>
<dbReference type="Proteomes" id="UP001216253">
    <property type="component" value="Unassembled WGS sequence"/>
</dbReference>
<evidence type="ECO:0000313" key="6">
    <source>
        <dbReference type="EMBL" id="MDE8650997.1"/>
    </source>
</evidence>
<dbReference type="PROSITE" id="PS50850">
    <property type="entry name" value="MFS"/>
    <property type="match status" value="1"/>
</dbReference>
<feature type="transmembrane region" description="Helical" evidence="4">
    <location>
        <begin position="52"/>
        <end position="74"/>
    </location>
</feature>
<feature type="domain" description="Major facilitator superfamily (MFS) profile" evidence="5">
    <location>
        <begin position="16"/>
        <end position="397"/>
    </location>
</feature>
<dbReference type="InterPro" id="IPR036259">
    <property type="entry name" value="MFS_trans_sf"/>
</dbReference>
<sequence>MTRTRGPSGEWRHWPVLLASIAGIMLAAVNGYSLGVIMGPLEREFGWSRTEISMGPMIIAMMGLVGAPVAGIAIDRFGPRRIAAIGVVAFCGALALLSRAGPDIWSWWLHWALLGVASMLLVTTVWAAALNSLFSVHRGKALAFALCGTGLSAAVTPLATSALVTEYGWRGAYIGLAVIGGVIVFPLVLLFFRAARDTVVHDAAVEITGFDVREGLAAPSFRKLAAAVLLFAVSSIALTVNAVPVLDSQGFDTATAAWLAGLIGIGSIVGRLGGGFLLDRFDAKKVAAAAAVSPVVTALLLTLFPGSVGPVAVAALFLGLSAGTEVDACGYLAARHLGMRKFGTLFGMINGVVLFGSGAAPVAANYIYDVTGTYHLLLIAVVPVSLVAAMLFASLGRYPDWSADVAPASSGASVLPAGSSPSVAG</sequence>
<evidence type="ECO:0000313" key="7">
    <source>
        <dbReference type="Proteomes" id="UP001216253"/>
    </source>
</evidence>
<feature type="transmembrane region" description="Helical" evidence="4">
    <location>
        <begin position="141"/>
        <end position="160"/>
    </location>
</feature>
<gene>
    <name evidence="6" type="ORF">PYV00_04590</name>
</gene>
<feature type="transmembrane region" description="Helical" evidence="4">
    <location>
        <begin position="224"/>
        <end position="243"/>
    </location>
</feature>
<evidence type="ECO:0000259" key="5">
    <source>
        <dbReference type="PROSITE" id="PS50850"/>
    </source>
</evidence>
<accession>A0ABT5WP02</accession>
<keyword evidence="2 4" id="KW-1133">Transmembrane helix</keyword>
<dbReference type="PANTHER" id="PTHR11360">
    <property type="entry name" value="MONOCARBOXYLATE TRANSPORTER"/>
    <property type="match status" value="1"/>
</dbReference>
<dbReference type="InterPro" id="IPR050327">
    <property type="entry name" value="Proton-linked_MCT"/>
</dbReference>
<evidence type="ECO:0000256" key="1">
    <source>
        <dbReference type="ARBA" id="ARBA00022692"/>
    </source>
</evidence>
<reference evidence="6 7" key="1">
    <citation type="submission" date="2023-03" db="EMBL/GenBank/DDBJ databases">
        <title>NovoSphingobium album sp. nov. isolated from polycyclic aromatic hydrocarbons- and heavy-metal polluted soil.</title>
        <authorList>
            <person name="Liu Z."/>
            <person name="Wang K."/>
        </authorList>
    </citation>
    <scope>NUCLEOTIDE SEQUENCE [LARGE SCALE GENOMIC DNA]</scope>
    <source>
        <strain evidence="6 7">H3SJ31-1</strain>
    </source>
</reference>
<proteinExistence type="predicted"/>
<dbReference type="Pfam" id="PF07690">
    <property type="entry name" value="MFS_1"/>
    <property type="match status" value="1"/>
</dbReference>
<dbReference type="Gene3D" id="1.20.1250.20">
    <property type="entry name" value="MFS general substrate transporter like domains"/>
    <property type="match status" value="2"/>
</dbReference>
<evidence type="ECO:0000256" key="4">
    <source>
        <dbReference type="SAM" id="Phobius"/>
    </source>
</evidence>
<keyword evidence="1 4" id="KW-0812">Transmembrane</keyword>
<feature type="transmembrane region" description="Helical" evidence="4">
    <location>
        <begin position="255"/>
        <end position="274"/>
    </location>
</feature>
<dbReference type="InterPro" id="IPR011701">
    <property type="entry name" value="MFS"/>
</dbReference>
<dbReference type="EMBL" id="JARESE010000012">
    <property type="protein sequence ID" value="MDE8650997.1"/>
    <property type="molecule type" value="Genomic_DNA"/>
</dbReference>
<feature type="transmembrane region" description="Helical" evidence="4">
    <location>
        <begin position="374"/>
        <end position="393"/>
    </location>
</feature>
<evidence type="ECO:0000256" key="2">
    <source>
        <dbReference type="ARBA" id="ARBA00022989"/>
    </source>
</evidence>
<feature type="transmembrane region" description="Helical" evidence="4">
    <location>
        <begin position="286"/>
        <end position="305"/>
    </location>
</feature>
<evidence type="ECO:0000256" key="3">
    <source>
        <dbReference type="ARBA" id="ARBA00023136"/>
    </source>
</evidence>
<feature type="transmembrane region" description="Helical" evidence="4">
    <location>
        <begin position="172"/>
        <end position="192"/>
    </location>
</feature>
<feature type="transmembrane region" description="Helical" evidence="4">
    <location>
        <begin position="345"/>
        <end position="368"/>
    </location>
</feature>
<protein>
    <submittedName>
        <fullName evidence="6">MFS transporter</fullName>
    </submittedName>
</protein>
<keyword evidence="7" id="KW-1185">Reference proteome</keyword>
<dbReference type="InterPro" id="IPR020846">
    <property type="entry name" value="MFS_dom"/>
</dbReference>
<feature type="transmembrane region" description="Helical" evidence="4">
    <location>
        <begin position="107"/>
        <end position="129"/>
    </location>
</feature>
<dbReference type="SUPFAM" id="SSF103473">
    <property type="entry name" value="MFS general substrate transporter"/>
    <property type="match status" value="1"/>
</dbReference>
<comment type="caution">
    <text evidence="6">The sequence shown here is derived from an EMBL/GenBank/DDBJ whole genome shotgun (WGS) entry which is preliminary data.</text>
</comment>
<dbReference type="RefSeq" id="WP_275227085.1">
    <property type="nucleotide sequence ID" value="NZ_JARESE010000012.1"/>
</dbReference>